<name>A0A934S0T0_9BACT</name>
<feature type="signal peptide" evidence="1">
    <location>
        <begin position="1"/>
        <end position="22"/>
    </location>
</feature>
<dbReference type="Proteomes" id="UP000617628">
    <property type="component" value="Unassembled WGS sequence"/>
</dbReference>
<keyword evidence="3" id="KW-1185">Reference proteome</keyword>
<accession>A0A934S0T0</accession>
<dbReference type="RefSeq" id="WP_200358069.1">
    <property type="nucleotide sequence ID" value="NZ_JAENIL010000059.1"/>
</dbReference>
<evidence type="ECO:0008006" key="4">
    <source>
        <dbReference type="Google" id="ProtNLM"/>
    </source>
</evidence>
<evidence type="ECO:0000313" key="2">
    <source>
        <dbReference type="EMBL" id="MBK1879823.1"/>
    </source>
</evidence>
<protein>
    <recommendedName>
        <fullName evidence="4">WxL domain-containing protein</fullName>
    </recommendedName>
</protein>
<feature type="chain" id="PRO_5037566192" description="WxL domain-containing protein" evidence="1">
    <location>
        <begin position="23"/>
        <end position="170"/>
    </location>
</feature>
<gene>
    <name evidence="2" type="ORF">JIN87_23265</name>
</gene>
<evidence type="ECO:0000256" key="1">
    <source>
        <dbReference type="SAM" id="SignalP"/>
    </source>
</evidence>
<proteinExistence type="predicted"/>
<evidence type="ECO:0000313" key="3">
    <source>
        <dbReference type="Proteomes" id="UP000617628"/>
    </source>
</evidence>
<keyword evidence="1" id="KW-0732">Signal</keyword>
<comment type="caution">
    <text evidence="2">The sequence shown here is derived from an EMBL/GenBank/DDBJ whole genome shotgun (WGS) entry which is preliminary data.</text>
</comment>
<organism evidence="2 3">
    <name type="scientific">Pelagicoccus mobilis</name>
    <dbReference type="NCBI Taxonomy" id="415221"/>
    <lineage>
        <taxon>Bacteria</taxon>
        <taxon>Pseudomonadati</taxon>
        <taxon>Verrucomicrobiota</taxon>
        <taxon>Opitutia</taxon>
        <taxon>Puniceicoccales</taxon>
        <taxon>Pelagicoccaceae</taxon>
        <taxon>Pelagicoccus</taxon>
    </lineage>
</organism>
<dbReference type="EMBL" id="JAENIL010000059">
    <property type="protein sequence ID" value="MBK1879823.1"/>
    <property type="molecule type" value="Genomic_DNA"/>
</dbReference>
<dbReference type="AlphaFoldDB" id="A0A934S0T0"/>
<sequence length="170" mass="16792">MKNIKTLFAGAAGLLASTVAFGGPNENASLSATISAGTLEIVASSLSGTYSPVGGAVSITGALQSDALAFEINGVEINDLDGSGTGWTLTATPAANLVNGSNNLPLGTTGGFNNPSDSPNTTVDSVNQITYGSGSGVVGYTVDYDVAYDVPALVDTGTYTGTVAFAITSL</sequence>
<reference evidence="2" key="1">
    <citation type="submission" date="2021-01" db="EMBL/GenBank/DDBJ databases">
        <title>Modified the classification status of verrucomicrobia.</title>
        <authorList>
            <person name="Feng X."/>
        </authorList>
    </citation>
    <scope>NUCLEOTIDE SEQUENCE</scope>
    <source>
        <strain evidence="2">KCTC 13126</strain>
    </source>
</reference>